<comment type="caution">
    <text evidence="3">The sequence shown here is derived from an EMBL/GenBank/DDBJ whole genome shotgun (WGS) entry which is preliminary data.</text>
</comment>
<gene>
    <name evidence="3" type="ORF">N476_12235</name>
</gene>
<evidence type="ECO:0000313" key="4">
    <source>
        <dbReference type="Proteomes" id="UP000076503"/>
    </source>
</evidence>
<sequence length="225" mass="25409">MSLIHSLRKSLLPATCPTCQAYIEHTGICPTCYGTLPLFKKGDQNLLLRPDINRMFNLPNCDGLSACGWYQGHLATWLKKIKYQHNRQAMLIIRHIIDRQWTLLNLKDHINADACIIVPLASTRLLNRGYNQVYQTWAHRLCHQQLPILDIIAKKTRRSHVLLSKSARQHNAKNAFYITGNIEHKRILLIDDVITSGATMNAVAALCKSAGAQSVWACATCLTEL</sequence>
<protein>
    <recommendedName>
        <fullName evidence="2">Phosphoribosyltransferase domain-containing protein</fullName>
    </recommendedName>
</protein>
<dbReference type="PANTHER" id="PTHR47505:SF1">
    <property type="entry name" value="DNA UTILIZATION PROTEIN YHGH"/>
    <property type="match status" value="1"/>
</dbReference>
<evidence type="ECO:0000259" key="2">
    <source>
        <dbReference type="Pfam" id="PF00156"/>
    </source>
</evidence>
<dbReference type="PANTHER" id="PTHR47505">
    <property type="entry name" value="DNA UTILIZATION PROTEIN YHGH"/>
    <property type="match status" value="1"/>
</dbReference>
<dbReference type="InterPro" id="IPR000836">
    <property type="entry name" value="PRTase_dom"/>
</dbReference>
<dbReference type="Proteomes" id="UP000076503">
    <property type="component" value="Unassembled WGS sequence"/>
</dbReference>
<reference evidence="3 4" key="1">
    <citation type="submission" date="2013-07" db="EMBL/GenBank/DDBJ databases">
        <title>Comparative Genomic and Metabolomic Analysis of Twelve Strains of Pseudoalteromonas luteoviolacea.</title>
        <authorList>
            <person name="Vynne N.G."/>
            <person name="Mansson M."/>
            <person name="Gram L."/>
        </authorList>
    </citation>
    <scope>NUCLEOTIDE SEQUENCE [LARGE SCALE GENOMIC DNA]</scope>
    <source>
        <strain evidence="3 4">H33</strain>
    </source>
</reference>
<feature type="domain" description="Phosphoribosyltransferase" evidence="2">
    <location>
        <begin position="149"/>
        <end position="221"/>
    </location>
</feature>
<evidence type="ECO:0000256" key="1">
    <source>
        <dbReference type="ARBA" id="ARBA00008007"/>
    </source>
</evidence>
<evidence type="ECO:0000313" key="3">
    <source>
        <dbReference type="EMBL" id="KZN51589.1"/>
    </source>
</evidence>
<dbReference type="Pfam" id="PF00156">
    <property type="entry name" value="Pribosyltran"/>
    <property type="match status" value="1"/>
</dbReference>
<dbReference type="InterPro" id="IPR029057">
    <property type="entry name" value="PRTase-like"/>
</dbReference>
<dbReference type="AlphaFoldDB" id="A0A167F3F0"/>
<comment type="similarity">
    <text evidence="1">Belongs to the ComF/GntX family.</text>
</comment>
<dbReference type="SUPFAM" id="SSF53271">
    <property type="entry name" value="PRTase-like"/>
    <property type="match status" value="1"/>
</dbReference>
<dbReference type="PATRIC" id="fig|1365251.3.peg.1648"/>
<name>A0A167F3F0_9GAMM</name>
<dbReference type="CDD" id="cd06223">
    <property type="entry name" value="PRTases_typeI"/>
    <property type="match status" value="1"/>
</dbReference>
<dbReference type="EMBL" id="AUXZ01000067">
    <property type="protein sequence ID" value="KZN51589.1"/>
    <property type="molecule type" value="Genomic_DNA"/>
</dbReference>
<organism evidence="3 4">
    <name type="scientific">Pseudoalteromonas luteoviolacea H33</name>
    <dbReference type="NCBI Taxonomy" id="1365251"/>
    <lineage>
        <taxon>Bacteria</taxon>
        <taxon>Pseudomonadati</taxon>
        <taxon>Pseudomonadota</taxon>
        <taxon>Gammaproteobacteria</taxon>
        <taxon>Alteromonadales</taxon>
        <taxon>Pseudoalteromonadaceae</taxon>
        <taxon>Pseudoalteromonas</taxon>
    </lineage>
</organism>
<accession>A0A167F3F0</accession>
<proteinExistence type="inferred from homology"/>
<dbReference type="RefSeq" id="WP_063361237.1">
    <property type="nucleotide sequence ID" value="NZ_AUXZ01000067.1"/>
</dbReference>
<dbReference type="InterPro" id="IPR051910">
    <property type="entry name" value="ComF/GntX_DNA_util-trans"/>
</dbReference>
<dbReference type="Gene3D" id="3.40.50.2020">
    <property type="match status" value="1"/>
</dbReference>